<reference evidence="7 8" key="1">
    <citation type="submission" date="2018-07" db="EMBL/GenBank/DDBJ databases">
        <title>Dyella tabacisoli L4-6T, whole genome shotgun sequence.</title>
        <authorList>
            <person name="Zhou X.-K."/>
            <person name="Li W.-J."/>
            <person name="Duan Y.-Q."/>
        </authorList>
    </citation>
    <scope>NUCLEOTIDE SEQUENCE [LARGE SCALE GENOMIC DNA]</scope>
    <source>
        <strain evidence="7 8">L4-6</strain>
    </source>
</reference>
<feature type="region of interest" description="Disordered" evidence="5">
    <location>
        <begin position="377"/>
        <end position="397"/>
    </location>
</feature>
<dbReference type="Pfam" id="PF12536">
    <property type="entry name" value="DUF3734"/>
    <property type="match status" value="1"/>
</dbReference>
<dbReference type="SUPFAM" id="SSF52151">
    <property type="entry name" value="FabD/lysophospholipase-like"/>
    <property type="match status" value="1"/>
</dbReference>
<keyword evidence="8" id="KW-1185">Reference proteome</keyword>
<proteinExistence type="predicted"/>
<feature type="compositionally biased region" description="Basic and acidic residues" evidence="5">
    <location>
        <begin position="388"/>
        <end position="397"/>
    </location>
</feature>
<dbReference type="OrthoDB" id="9807112at2"/>
<evidence type="ECO:0000256" key="4">
    <source>
        <dbReference type="PROSITE-ProRule" id="PRU01161"/>
    </source>
</evidence>
<organism evidence="7 8">
    <name type="scientific">Dyella tabacisoli</name>
    <dbReference type="NCBI Taxonomy" id="2282381"/>
    <lineage>
        <taxon>Bacteria</taxon>
        <taxon>Pseudomonadati</taxon>
        <taxon>Pseudomonadota</taxon>
        <taxon>Gammaproteobacteria</taxon>
        <taxon>Lysobacterales</taxon>
        <taxon>Rhodanobacteraceae</taxon>
        <taxon>Dyella</taxon>
    </lineage>
</organism>
<gene>
    <name evidence="7" type="ORF">DVJ77_15040</name>
</gene>
<dbReference type="InterPro" id="IPR016035">
    <property type="entry name" value="Acyl_Trfase/lysoPLipase"/>
</dbReference>
<keyword evidence="2 4" id="KW-0442">Lipid degradation</keyword>
<accession>A0A369UN24</accession>
<feature type="short sequence motif" description="GXGXXG" evidence="4">
    <location>
        <begin position="33"/>
        <end position="38"/>
    </location>
</feature>
<dbReference type="GO" id="GO:0016787">
    <property type="term" value="F:hydrolase activity"/>
    <property type="evidence" value="ECO:0007669"/>
    <property type="project" value="UniProtKB-UniRule"/>
</dbReference>
<dbReference type="InterPro" id="IPR021095">
    <property type="entry name" value="DUF3734"/>
</dbReference>
<feature type="active site" description="Nucleophile" evidence="4">
    <location>
        <position position="62"/>
    </location>
</feature>
<dbReference type="Pfam" id="PF01734">
    <property type="entry name" value="Patatin"/>
    <property type="match status" value="1"/>
</dbReference>
<keyword evidence="3 4" id="KW-0443">Lipid metabolism</keyword>
<dbReference type="PANTHER" id="PTHR14226:SF57">
    <property type="entry name" value="BLR7027 PROTEIN"/>
    <property type="match status" value="1"/>
</dbReference>
<sequence length="397" mass="44627">MDIPKSKSHKPAEQHPLQAVRDKYQLTALVLQGGGALGAYQAGVYQALDEAGLQPDWIAGISIGALNAAIIAGNAPQHRVERLHEFWDTICQPPFFPAPFASPMFDNLSWPMQLQNGFSGLAAWRAMTEGQAGFFYPRIPPPFFQMKAGPANASFYDTAPLRSTLERLVDFDRINDARAMRVSVGAVNVRTGNFAYFDNTQGPLRAEHFMASGALPPGFPAVEIDGEFYWDGGMVSNTPLYKVLAERPCHDALIFQVDLWSAVGELPRDLTEVAARTKDIQFSSRTRMVTEYMRLNQENQRLMHDLMALVPAERHGELAYRRAEARASGALTNLVHLIYRNKPYEGHYKDYEFSANSMREHWRSGLADMQHTLTHPQWLNAPSPEHPFVTHDVHRHD</sequence>
<evidence type="ECO:0000256" key="3">
    <source>
        <dbReference type="ARBA" id="ARBA00023098"/>
    </source>
</evidence>
<dbReference type="Gene3D" id="3.40.1090.10">
    <property type="entry name" value="Cytosolic phospholipase A2 catalytic domain"/>
    <property type="match status" value="2"/>
</dbReference>
<feature type="short sequence motif" description="GXSXG" evidence="4">
    <location>
        <begin position="60"/>
        <end position="64"/>
    </location>
</feature>
<dbReference type="PANTHER" id="PTHR14226">
    <property type="entry name" value="NEUROPATHY TARGET ESTERASE/SWISS CHEESE D.MELANOGASTER"/>
    <property type="match status" value="1"/>
</dbReference>
<evidence type="ECO:0000256" key="2">
    <source>
        <dbReference type="ARBA" id="ARBA00022963"/>
    </source>
</evidence>
<evidence type="ECO:0000256" key="5">
    <source>
        <dbReference type="SAM" id="MobiDB-lite"/>
    </source>
</evidence>
<dbReference type="InterPro" id="IPR050301">
    <property type="entry name" value="NTE"/>
</dbReference>
<evidence type="ECO:0000313" key="8">
    <source>
        <dbReference type="Proteomes" id="UP000253782"/>
    </source>
</evidence>
<dbReference type="RefSeq" id="WP_114846314.1">
    <property type="nucleotide sequence ID" value="NZ_JBHSPE010000008.1"/>
</dbReference>
<keyword evidence="1 4" id="KW-0378">Hydrolase</keyword>
<dbReference type="CDD" id="cd07209">
    <property type="entry name" value="Pat_hypo_Ecoli_Z1214_like"/>
    <property type="match status" value="1"/>
</dbReference>
<feature type="active site" description="Proton acceptor" evidence="4">
    <location>
        <position position="231"/>
    </location>
</feature>
<dbReference type="InterPro" id="IPR002641">
    <property type="entry name" value="PNPLA_dom"/>
</dbReference>
<dbReference type="GO" id="GO:0016042">
    <property type="term" value="P:lipid catabolic process"/>
    <property type="evidence" value="ECO:0007669"/>
    <property type="project" value="UniProtKB-UniRule"/>
</dbReference>
<evidence type="ECO:0000259" key="6">
    <source>
        <dbReference type="PROSITE" id="PS51635"/>
    </source>
</evidence>
<feature type="short sequence motif" description="DGA/G" evidence="4">
    <location>
        <begin position="231"/>
        <end position="233"/>
    </location>
</feature>
<dbReference type="EMBL" id="QQAH01000013">
    <property type="protein sequence ID" value="RDD81010.1"/>
    <property type="molecule type" value="Genomic_DNA"/>
</dbReference>
<dbReference type="AlphaFoldDB" id="A0A369UN24"/>
<evidence type="ECO:0000313" key="7">
    <source>
        <dbReference type="EMBL" id="RDD81010.1"/>
    </source>
</evidence>
<evidence type="ECO:0000256" key="1">
    <source>
        <dbReference type="ARBA" id="ARBA00022801"/>
    </source>
</evidence>
<comment type="caution">
    <text evidence="7">The sequence shown here is derived from an EMBL/GenBank/DDBJ whole genome shotgun (WGS) entry which is preliminary data.</text>
</comment>
<dbReference type="Proteomes" id="UP000253782">
    <property type="component" value="Unassembled WGS sequence"/>
</dbReference>
<name>A0A369UN24_9GAMM</name>
<feature type="domain" description="PNPLA" evidence="6">
    <location>
        <begin position="29"/>
        <end position="244"/>
    </location>
</feature>
<protein>
    <submittedName>
        <fullName evidence="7">Patatin-like phospholipase family protein</fullName>
    </submittedName>
</protein>
<dbReference type="PROSITE" id="PS51635">
    <property type="entry name" value="PNPLA"/>
    <property type="match status" value="1"/>
</dbReference>